<accession>A0A6G1S4A4</accession>
<dbReference type="GO" id="GO:0035336">
    <property type="term" value="P:long-chain fatty-acyl-CoA metabolic process"/>
    <property type="evidence" value="ECO:0007669"/>
    <property type="project" value="TreeGrafter"/>
</dbReference>
<evidence type="ECO:0000256" key="4">
    <source>
        <dbReference type="ARBA" id="ARBA00022692"/>
    </source>
</evidence>
<dbReference type="SUPFAM" id="SSF51735">
    <property type="entry name" value="NAD(P)-binding Rossmann-fold domains"/>
    <property type="match status" value="1"/>
</dbReference>
<evidence type="ECO:0000259" key="10">
    <source>
        <dbReference type="Pfam" id="PF03015"/>
    </source>
</evidence>
<keyword evidence="7" id="KW-0472">Membrane</keyword>
<evidence type="ECO:0000256" key="2">
    <source>
        <dbReference type="ARBA" id="ARBA00005928"/>
    </source>
</evidence>
<protein>
    <recommendedName>
        <fullName evidence="9">Fatty acyl-CoA reductase</fullName>
        <ecNumber evidence="9">1.2.1.84</ecNumber>
    </recommendedName>
</protein>
<evidence type="ECO:0000256" key="5">
    <source>
        <dbReference type="ARBA" id="ARBA00022989"/>
    </source>
</evidence>
<organism evidence="12">
    <name type="scientific">Aceria tosichella</name>
    <name type="common">wheat curl mite</name>
    <dbReference type="NCBI Taxonomy" id="561515"/>
    <lineage>
        <taxon>Eukaryota</taxon>
        <taxon>Metazoa</taxon>
        <taxon>Ecdysozoa</taxon>
        <taxon>Arthropoda</taxon>
        <taxon>Chelicerata</taxon>
        <taxon>Arachnida</taxon>
        <taxon>Acari</taxon>
        <taxon>Acariformes</taxon>
        <taxon>Trombidiformes</taxon>
        <taxon>Prostigmata</taxon>
        <taxon>Eupodina</taxon>
        <taxon>Eriophyoidea</taxon>
        <taxon>Eriophyidae</taxon>
        <taxon>Eriophyinae</taxon>
        <taxon>Aceriini</taxon>
        <taxon>Aceria</taxon>
    </lineage>
</organism>
<keyword evidence="9" id="KW-0521">NADP</keyword>
<dbReference type="EC" id="1.2.1.84" evidence="9"/>
<feature type="domain" description="Thioester reductase (TE)" evidence="11">
    <location>
        <begin position="25"/>
        <end position="295"/>
    </location>
</feature>
<dbReference type="PANTHER" id="PTHR11011:SF116">
    <property type="entry name" value="FATTY ACYL-COA REDUCTASE CG5065-RELATED"/>
    <property type="match status" value="1"/>
</dbReference>
<dbReference type="Gene3D" id="3.40.50.720">
    <property type="entry name" value="NAD(P)-binding Rossmann-like Domain"/>
    <property type="match status" value="1"/>
</dbReference>
<dbReference type="GO" id="GO:0102965">
    <property type="term" value="F:alcohol-forming long-chain fatty acyl-CoA reductase activity"/>
    <property type="evidence" value="ECO:0007669"/>
    <property type="project" value="UniProtKB-EC"/>
</dbReference>
<dbReference type="GO" id="GO:0016020">
    <property type="term" value="C:membrane"/>
    <property type="evidence" value="ECO:0007669"/>
    <property type="project" value="UniProtKB-SubCell"/>
</dbReference>
<keyword evidence="9" id="KW-0560">Oxidoreductase</keyword>
<comment type="similarity">
    <text evidence="2 9">Belongs to the fatty acyl-CoA reductase family.</text>
</comment>
<evidence type="ECO:0000256" key="3">
    <source>
        <dbReference type="ARBA" id="ARBA00022516"/>
    </source>
</evidence>
<evidence type="ECO:0000256" key="7">
    <source>
        <dbReference type="ARBA" id="ARBA00023136"/>
    </source>
</evidence>
<dbReference type="PANTHER" id="PTHR11011">
    <property type="entry name" value="MALE STERILITY PROTEIN 2-RELATED"/>
    <property type="match status" value="1"/>
</dbReference>
<comment type="function">
    <text evidence="9">Catalyzes the reduction of fatty acyl-CoA to fatty alcohols.</text>
</comment>
<evidence type="ECO:0000256" key="1">
    <source>
        <dbReference type="ARBA" id="ARBA00004141"/>
    </source>
</evidence>
<reference evidence="12" key="1">
    <citation type="submission" date="2018-10" db="EMBL/GenBank/DDBJ databases">
        <title>Transcriptome assembly of Aceria tosichella (Wheat curl mite) Type 2.</title>
        <authorList>
            <person name="Scully E.D."/>
            <person name="Geib S.M."/>
            <person name="Palmer N.A."/>
            <person name="Gupta A.K."/>
            <person name="Sarath G."/>
            <person name="Tatineni S."/>
        </authorList>
    </citation>
    <scope>NUCLEOTIDE SEQUENCE</scope>
    <source>
        <strain evidence="12">LincolnNE</strain>
    </source>
</reference>
<comment type="subcellular location">
    <subcellularLocation>
        <location evidence="1">Membrane</location>
        <topology evidence="1">Multi-pass membrane protein</topology>
    </subcellularLocation>
</comment>
<keyword evidence="6 9" id="KW-0443">Lipid metabolism</keyword>
<feature type="domain" description="Fatty acyl-CoA reductase C-terminal" evidence="10">
    <location>
        <begin position="388"/>
        <end position="479"/>
    </location>
</feature>
<dbReference type="GO" id="GO:0005777">
    <property type="term" value="C:peroxisome"/>
    <property type="evidence" value="ECO:0007669"/>
    <property type="project" value="TreeGrafter"/>
</dbReference>
<evidence type="ECO:0000256" key="9">
    <source>
        <dbReference type="RuleBase" id="RU363097"/>
    </source>
</evidence>
<dbReference type="GO" id="GO:0080019">
    <property type="term" value="F:alcohol-forming very long-chain fatty acyl-CoA reductase activity"/>
    <property type="evidence" value="ECO:0007669"/>
    <property type="project" value="InterPro"/>
</dbReference>
<gene>
    <name evidence="12" type="ORF">g.17797</name>
</gene>
<dbReference type="InterPro" id="IPR013120">
    <property type="entry name" value="FAR_NAD-bd"/>
</dbReference>
<dbReference type="Pfam" id="PF03015">
    <property type="entry name" value="Sterile"/>
    <property type="match status" value="1"/>
</dbReference>
<name>A0A6G1S4A4_9ACAR</name>
<evidence type="ECO:0000259" key="11">
    <source>
        <dbReference type="Pfam" id="PF07993"/>
    </source>
</evidence>
<sequence length="525" mass="59478">MSKLDSEPRAWNNVGDFYAGRSVFITGASGFLGKVLIEKLLHDCPKVKNIYALLRTKGSVPAQARLTQLLESRAFDRIRRIQPSLFKKVKVIRGDTTFEALGISASDLEILKKDVSIVVHSAATIRFDEPLKRATRINVTATKRVLELALQLKDLKAFVHVSTAYCNQTKINIKESVYPELLTPEKLMSLSDDLNDEMLESLTPHLFGNRPSSYHYTKAMAENLVKSYTDRVPVGIVRPSIITASLNDPMPGWIDNYNGPSGYLVVAGAGILRAMLVDGEKICDAIPVDIVANTIITTAWHVSNRHQAQKRRTEEGKSKEVTPSSSKVTEPFVVNCISGQINPITWEEIRSLSHPWLVKYPPTQIFRYPGPYFVSNKTLHKLLVGLEHDLPTYVIDLLFKALGHSPMLGPIYQKVHRTTMALEYFTKNEWIYRTENFQALNNSLSSEDKRRFVIDVKKIDWRKYMENYVLGVRHYLLNEDPNSIEAAKTKLDLLYYGTQATKVSVAGISAYVAYKIISWRRNMRN</sequence>
<dbReference type="CDD" id="cd05236">
    <property type="entry name" value="FAR-N_SDR_e"/>
    <property type="match status" value="1"/>
</dbReference>
<keyword evidence="5" id="KW-1133">Transmembrane helix</keyword>
<dbReference type="CDD" id="cd09071">
    <property type="entry name" value="FAR_C"/>
    <property type="match status" value="1"/>
</dbReference>
<dbReference type="InterPro" id="IPR036291">
    <property type="entry name" value="NAD(P)-bd_dom_sf"/>
</dbReference>
<evidence type="ECO:0000256" key="8">
    <source>
        <dbReference type="ARBA" id="ARBA00052530"/>
    </source>
</evidence>
<comment type="catalytic activity">
    <reaction evidence="8 9">
        <text>a long-chain fatty acyl-CoA + 2 NADPH + 2 H(+) = a long-chain primary fatty alcohol + 2 NADP(+) + CoA</text>
        <dbReference type="Rhea" id="RHEA:52716"/>
        <dbReference type="ChEBI" id="CHEBI:15378"/>
        <dbReference type="ChEBI" id="CHEBI:57287"/>
        <dbReference type="ChEBI" id="CHEBI:57783"/>
        <dbReference type="ChEBI" id="CHEBI:58349"/>
        <dbReference type="ChEBI" id="CHEBI:77396"/>
        <dbReference type="ChEBI" id="CHEBI:83139"/>
        <dbReference type="EC" id="1.2.1.84"/>
    </reaction>
</comment>
<keyword evidence="3 9" id="KW-0444">Lipid biosynthesis</keyword>
<dbReference type="InterPro" id="IPR033640">
    <property type="entry name" value="FAR_C"/>
</dbReference>
<evidence type="ECO:0000313" key="12">
    <source>
        <dbReference type="EMBL" id="MDE45335.1"/>
    </source>
</evidence>
<dbReference type="EMBL" id="GGYP01000564">
    <property type="protein sequence ID" value="MDE45335.1"/>
    <property type="molecule type" value="Transcribed_RNA"/>
</dbReference>
<dbReference type="Pfam" id="PF07993">
    <property type="entry name" value="NAD_binding_4"/>
    <property type="match status" value="1"/>
</dbReference>
<dbReference type="FunFam" id="3.40.50.720:FF:000143">
    <property type="entry name" value="Fatty acyl-CoA reductase"/>
    <property type="match status" value="1"/>
</dbReference>
<dbReference type="InterPro" id="IPR026055">
    <property type="entry name" value="FAR"/>
</dbReference>
<proteinExistence type="inferred from homology"/>
<keyword evidence="4" id="KW-0812">Transmembrane</keyword>
<evidence type="ECO:0000256" key="6">
    <source>
        <dbReference type="ARBA" id="ARBA00023098"/>
    </source>
</evidence>
<dbReference type="AlphaFoldDB" id="A0A6G1S4A4"/>